<dbReference type="EMBL" id="WXYO01000004">
    <property type="protein sequence ID" value="NAS12218.1"/>
    <property type="molecule type" value="Genomic_DNA"/>
</dbReference>
<evidence type="ECO:0000313" key="3">
    <source>
        <dbReference type="Proteomes" id="UP000475249"/>
    </source>
</evidence>
<dbReference type="Pfam" id="PF05016">
    <property type="entry name" value="ParE_toxin"/>
    <property type="match status" value="1"/>
</dbReference>
<dbReference type="InterPro" id="IPR035093">
    <property type="entry name" value="RelE/ParE_toxin_dom_sf"/>
</dbReference>
<gene>
    <name evidence="2" type="ORF">GTQ38_09410</name>
</gene>
<proteinExistence type="predicted"/>
<evidence type="ECO:0000313" key="2">
    <source>
        <dbReference type="EMBL" id="NAS12218.1"/>
    </source>
</evidence>
<sequence length="90" mass="11035">MAYQIKISKDAEKDLLTAKCYYRVSGLEQNFDKDFKSQISYIRANPFLFQTYYRNIRRAHFDSFKYAIHFILHHDVVYILRILHHKQKFK</sequence>
<dbReference type="Proteomes" id="UP000475249">
    <property type="component" value="Unassembled WGS sequence"/>
</dbReference>
<protein>
    <submittedName>
        <fullName evidence="2">Type II toxin-antitoxin system RelE/ParE family toxin</fullName>
    </submittedName>
</protein>
<dbReference type="InterPro" id="IPR007712">
    <property type="entry name" value="RelE/ParE_toxin"/>
</dbReference>
<keyword evidence="3" id="KW-1185">Reference proteome</keyword>
<dbReference type="AlphaFoldDB" id="A0A6L9ECF5"/>
<dbReference type="RefSeq" id="WP_161435261.1">
    <property type="nucleotide sequence ID" value="NZ_WXYO01000004.1"/>
</dbReference>
<accession>A0A6L9ECF5</accession>
<evidence type="ECO:0000256" key="1">
    <source>
        <dbReference type="ARBA" id="ARBA00022649"/>
    </source>
</evidence>
<comment type="caution">
    <text evidence="2">The sequence shown here is derived from an EMBL/GenBank/DDBJ whole genome shotgun (WGS) entry which is preliminary data.</text>
</comment>
<keyword evidence="1" id="KW-1277">Toxin-antitoxin system</keyword>
<dbReference type="Gene3D" id="3.30.2310.20">
    <property type="entry name" value="RelE-like"/>
    <property type="match status" value="1"/>
</dbReference>
<reference evidence="2 3" key="1">
    <citation type="submission" date="2020-01" db="EMBL/GenBank/DDBJ databases">
        <title>Bacteria diversity of Porities sp.</title>
        <authorList>
            <person name="Wang G."/>
        </authorList>
    </citation>
    <scope>NUCLEOTIDE SEQUENCE [LARGE SCALE GENOMIC DNA]</scope>
    <source>
        <strain evidence="2 3">R33</strain>
    </source>
</reference>
<name>A0A6L9ECF5_9FLAO</name>
<dbReference type="SUPFAM" id="SSF143011">
    <property type="entry name" value="RelE-like"/>
    <property type="match status" value="1"/>
</dbReference>
<organism evidence="2 3">
    <name type="scientific">Poritiphilus flavus</name>
    <dbReference type="NCBI Taxonomy" id="2697053"/>
    <lineage>
        <taxon>Bacteria</taxon>
        <taxon>Pseudomonadati</taxon>
        <taxon>Bacteroidota</taxon>
        <taxon>Flavobacteriia</taxon>
        <taxon>Flavobacteriales</taxon>
        <taxon>Flavobacteriaceae</taxon>
        <taxon>Poritiphilus</taxon>
    </lineage>
</organism>